<accession>A0AA38LW05</accession>
<dbReference type="Proteomes" id="UP001164286">
    <property type="component" value="Unassembled WGS sequence"/>
</dbReference>
<evidence type="ECO:0000313" key="2">
    <source>
        <dbReference type="EMBL" id="KAI9636016.1"/>
    </source>
</evidence>
<keyword evidence="3" id="KW-1185">Reference proteome</keyword>
<feature type="region of interest" description="Disordered" evidence="1">
    <location>
        <begin position="48"/>
        <end position="266"/>
    </location>
</feature>
<dbReference type="GeneID" id="77732263"/>
<protein>
    <submittedName>
        <fullName evidence="2">Uncharacterized protein</fullName>
    </submittedName>
</protein>
<reference evidence="2" key="1">
    <citation type="journal article" date="2022" name="G3 (Bethesda)">
        <title>High quality genome of the basidiomycete yeast Dioszegia hungarica PDD-24b-2 isolated from cloud water.</title>
        <authorList>
            <person name="Jarrige D."/>
            <person name="Haridas S."/>
            <person name="Bleykasten-Grosshans C."/>
            <person name="Joly M."/>
            <person name="Nadalig T."/>
            <person name="Sancelme M."/>
            <person name="Vuilleumier S."/>
            <person name="Grigoriev I.V."/>
            <person name="Amato P."/>
            <person name="Bringel F."/>
        </authorList>
    </citation>
    <scope>NUCLEOTIDE SEQUENCE</scope>
    <source>
        <strain evidence="2">PDD-24b-2</strain>
    </source>
</reference>
<evidence type="ECO:0000313" key="3">
    <source>
        <dbReference type="Proteomes" id="UP001164286"/>
    </source>
</evidence>
<gene>
    <name evidence="2" type="ORF">MKK02DRAFT_44714</name>
</gene>
<sequence length="445" mass="48495">MSSGPPEAYPGQPTVPVEQAEMEYDEWGGPVTGHHRIDEGHDQEVWDSTQVPYAPPPGGEPHIQHAHDPLLDQEEPPVPQQGQMDPSHEYGMPGEYPLAGTEQLEQSQGAYIAPPAPAGEAVSGGTWYPDAPVPELIPSGEPLQEVRDPYEGYQHLQPPQSARRPPPQIQPHDQYRGRQPPQPNDLHAERGYSVHHRDVPPANYHGLHEEWQGPSGRDRRPDRSSHDRYEREGGDWYDKPRKRVPRYSDQDDRRPPRERSSSSGPQVQVYAANQPHAAPAAAPAAPGVNMGETMQMMMMSQMMQQQMAAQQMQAAQMASMMGQNKQGGAGSGGCGQKSACGKKKGSTKVSIQGGPKVVRRVVRKKTESKPAVVVKKVAVPVRAPLLQPPIGIGGVEESGGFENWQEATIILCLMIVGLIYMVSSRASAPVPADDKKATRHLAGPG</sequence>
<feature type="compositionally biased region" description="Basic and acidic residues" evidence="1">
    <location>
        <begin position="246"/>
        <end position="260"/>
    </location>
</feature>
<comment type="caution">
    <text evidence="2">The sequence shown here is derived from an EMBL/GenBank/DDBJ whole genome shotgun (WGS) entry which is preliminary data.</text>
</comment>
<dbReference type="RefSeq" id="XP_052945793.1">
    <property type="nucleotide sequence ID" value="XM_053093058.1"/>
</dbReference>
<name>A0AA38LW05_9TREE</name>
<dbReference type="EMBL" id="JAKWFO010000005">
    <property type="protein sequence ID" value="KAI9636016.1"/>
    <property type="molecule type" value="Genomic_DNA"/>
</dbReference>
<proteinExistence type="predicted"/>
<organism evidence="2 3">
    <name type="scientific">Dioszegia hungarica</name>
    <dbReference type="NCBI Taxonomy" id="4972"/>
    <lineage>
        <taxon>Eukaryota</taxon>
        <taxon>Fungi</taxon>
        <taxon>Dikarya</taxon>
        <taxon>Basidiomycota</taxon>
        <taxon>Agaricomycotina</taxon>
        <taxon>Tremellomycetes</taxon>
        <taxon>Tremellales</taxon>
        <taxon>Bulleribasidiaceae</taxon>
        <taxon>Dioszegia</taxon>
    </lineage>
</organism>
<dbReference type="AlphaFoldDB" id="A0AA38LW05"/>
<evidence type="ECO:0000256" key="1">
    <source>
        <dbReference type="SAM" id="MobiDB-lite"/>
    </source>
</evidence>
<feature type="compositionally biased region" description="Basic and acidic residues" evidence="1">
    <location>
        <begin position="186"/>
        <end position="199"/>
    </location>
</feature>
<feature type="compositionally biased region" description="Gly residues" evidence="1">
    <location>
        <begin position="325"/>
        <end position="335"/>
    </location>
</feature>
<feature type="region of interest" description="Disordered" evidence="1">
    <location>
        <begin position="323"/>
        <end position="352"/>
    </location>
</feature>
<feature type="compositionally biased region" description="Basic and acidic residues" evidence="1">
    <location>
        <begin position="206"/>
        <end position="239"/>
    </location>
</feature>